<keyword evidence="2" id="KW-1185">Reference proteome</keyword>
<dbReference type="Pfam" id="PF20358">
    <property type="entry name" value="DUF6653"/>
    <property type="match status" value="1"/>
</dbReference>
<dbReference type="Proteomes" id="UP000523007">
    <property type="component" value="Unassembled WGS sequence"/>
</dbReference>
<dbReference type="RefSeq" id="WP_184579693.1">
    <property type="nucleotide sequence ID" value="NZ_JACHJT010000001.1"/>
</dbReference>
<sequence length="153" mass="16899">MPIPSDLIARTRRAVFARHANPWSAWSRWATAPLVLVPVWNRSWRQAAVVGAWMAVNPVIFPKPAHDRAWPTRAMLGEEMWIAERPKDAALAVNAAATAAGLAAFAAARRRRFWPAATATAAQLGLILVYWEQMARYYDAHKEAGTGAEEPAT</sequence>
<organism evidence="1 2">
    <name type="scientific">Lipingzhangella halophila</name>
    <dbReference type="NCBI Taxonomy" id="1783352"/>
    <lineage>
        <taxon>Bacteria</taxon>
        <taxon>Bacillati</taxon>
        <taxon>Actinomycetota</taxon>
        <taxon>Actinomycetes</taxon>
        <taxon>Streptosporangiales</taxon>
        <taxon>Nocardiopsidaceae</taxon>
        <taxon>Lipingzhangella</taxon>
    </lineage>
</organism>
<accession>A0A7W7RJ18</accession>
<dbReference type="AlphaFoldDB" id="A0A7W7RJ18"/>
<dbReference type="EMBL" id="JACHJT010000001">
    <property type="protein sequence ID" value="MBB4932336.1"/>
    <property type="molecule type" value="Genomic_DNA"/>
</dbReference>
<comment type="caution">
    <text evidence="1">The sequence shown here is derived from an EMBL/GenBank/DDBJ whole genome shotgun (WGS) entry which is preliminary data.</text>
</comment>
<gene>
    <name evidence="1" type="ORF">F4561_003156</name>
</gene>
<reference evidence="1 2" key="1">
    <citation type="submission" date="2020-08" db="EMBL/GenBank/DDBJ databases">
        <title>Sequencing the genomes of 1000 actinobacteria strains.</title>
        <authorList>
            <person name="Klenk H.-P."/>
        </authorList>
    </citation>
    <scope>NUCLEOTIDE SEQUENCE [LARGE SCALE GENOMIC DNA]</scope>
    <source>
        <strain evidence="1 2">DSM 102030</strain>
    </source>
</reference>
<name>A0A7W7RJ18_9ACTN</name>
<evidence type="ECO:0000313" key="1">
    <source>
        <dbReference type="EMBL" id="MBB4932336.1"/>
    </source>
</evidence>
<dbReference type="InterPro" id="IPR046595">
    <property type="entry name" value="DUF6653"/>
</dbReference>
<proteinExistence type="predicted"/>
<evidence type="ECO:0000313" key="2">
    <source>
        <dbReference type="Proteomes" id="UP000523007"/>
    </source>
</evidence>
<protein>
    <submittedName>
        <fullName evidence="1">Uncharacterized protein</fullName>
    </submittedName>
</protein>